<evidence type="ECO:0000313" key="10">
    <source>
        <dbReference type="EMBL" id="EFM46189.1"/>
    </source>
</evidence>
<evidence type="ECO:0000256" key="1">
    <source>
        <dbReference type="ARBA" id="ARBA00004651"/>
    </source>
</evidence>
<proteinExistence type="predicted"/>
<dbReference type="GO" id="GO:0005524">
    <property type="term" value="F:ATP binding"/>
    <property type="evidence" value="ECO:0007669"/>
    <property type="project" value="UniProtKB-KW"/>
</dbReference>
<evidence type="ECO:0000256" key="7">
    <source>
        <dbReference type="SAM" id="Phobius"/>
    </source>
</evidence>
<protein>
    <submittedName>
        <fullName evidence="10">ABC transporter, ATP-binding protein</fullName>
        <ecNumber evidence="10">3.6.3.-</ecNumber>
    </submittedName>
</protein>
<dbReference type="EC" id="3.6.3.-" evidence="10"/>
<keyword evidence="4 10" id="KW-0067">ATP-binding</keyword>
<dbReference type="Pfam" id="PF00005">
    <property type="entry name" value="ABC_tran"/>
    <property type="match status" value="1"/>
</dbReference>
<dbReference type="STRING" id="871571.HMPREF0580_1181"/>
<feature type="transmembrane region" description="Helical" evidence="7">
    <location>
        <begin position="343"/>
        <end position="365"/>
    </location>
</feature>
<dbReference type="SMART" id="SM00382">
    <property type="entry name" value="AAA"/>
    <property type="match status" value="1"/>
</dbReference>
<evidence type="ECO:0000256" key="5">
    <source>
        <dbReference type="ARBA" id="ARBA00022989"/>
    </source>
</evidence>
<feature type="domain" description="ABC transporter" evidence="8">
    <location>
        <begin position="409"/>
        <end position="618"/>
    </location>
</feature>
<keyword evidence="11" id="KW-1185">Reference proteome</keyword>
<gene>
    <name evidence="10" type="primary">msbA</name>
    <name evidence="10" type="ORF">HMPREF0580_1181</name>
</gene>
<feature type="transmembrane region" description="Helical" evidence="7">
    <location>
        <begin position="305"/>
        <end position="331"/>
    </location>
</feature>
<keyword evidence="10" id="KW-0378">Hydrolase</keyword>
<comment type="subcellular location">
    <subcellularLocation>
        <location evidence="1">Cell membrane</location>
        <topology evidence="1">Multi-pass membrane protein</topology>
    </subcellularLocation>
</comment>
<keyword evidence="3" id="KW-0547">Nucleotide-binding</keyword>
<reference evidence="10" key="1">
    <citation type="submission" date="2010-08" db="EMBL/GenBank/DDBJ databases">
        <authorList>
            <person name="Muzny D."/>
            <person name="Qin X."/>
            <person name="Deng J."/>
            <person name="Jiang H."/>
            <person name="Liu Y."/>
            <person name="Qu J."/>
            <person name="Song X.-Z."/>
            <person name="Zhang L."/>
            <person name="Thornton R."/>
            <person name="Coyle M."/>
            <person name="Francisco L."/>
            <person name="Jackson L."/>
            <person name="Javaid M."/>
            <person name="Korchina V."/>
            <person name="Kovar C."/>
            <person name="Mata R."/>
            <person name="Mathew T."/>
            <person name="Ngo R."/>
            <person name="Nguyen L."/>
            <person name="Nguyen N."/>
            <person name="Okwuonu G."/>
            <person name="Ongeri F."/>
            <person name="Pham C."/>
            <person name="Simmons D."/>
            <person name="Wilczek-Boney K."/>
            <person name="Hale W."/>
            <person name="Jakkamsetti A."/>
            <person name="Pham P."/>
            <person name="Ruth R."/>
            <person name="San Lucas F."/>
            <person name="Warren J."/>
            <person name="Zhang J."/>
            <person name="Zhao Z."/>
            <person name="Zhou C."/>
            <person name="Zhu D."/>
            <person name="Lee S."/>
            <person name="Bess C."/>
            <person name="Blankenburg K."/>
            <person name="Forbes L."/>
            <person name="Fu Q."/>
            <person name="Gubbala S."/>
            <person name="Hirani K."/>
            <person name="Jayaseelan J.C."/>
            <person name="Lara F."/>
            <person name="Munidasa M."/>
            <person name="Palculict T."/>
            <person name="Patil S."/>
            <person name="Pu L.-L."/>
            <person name="Saada N."/>
            <person name="Tang L."/>
            <person name="Weissenberger G."/>
            <person name="Zhu Y."/>
            <person name="Hemphill L."/>
            <person name="Shang Y."/>
            <person name="Youmans B."/>
            <person name="Ayvaz T."/>
            <person name="Ross M."/>
            <person name="Santibanez J."/>
            <person name="Aqrawi P."/>
            <person name="Gross S."/>
            <person name="Joshi V."/>
            <person name="Fowler G."/>
            <person name="Nazareth L."/>
            <person name="Reid J."/>
            <person name="Worley K."/>
            <person name="Petrosino J."/>
            <person name="Highlander S."/>
            <person name="Gibbs R."/>
        </authorList>
    </citation>
    <scope>NUCLEOTIDE SEQUENCE [LARGE SCALE GENOMIC DNA]</scope>
    <source>
        <strain evidence="10">ATCC 35239</strain>
    </source>
</reference>
<dbReference type="Gene3D" id="3.40.50.300">
    <property type="entry name" value="P-loop containing nucleotide triphosphate hydrolases"/>
    <property type="match status" value="1"/>
</dbReference>
<sequence length="618" mass="65539">MRKDSLKVVESPGVTLKAYRFEAGLKVKLNVGKLRGEAGRAGWLAVACFWVTTLAMAAVFVAGGKILDGYGAVLGDLFQVDSVSNAAESACDHAGLGGAGDAVGNVGGGFMSRLPDASLWWWIVAGVGILIVFAGKFAEIHLEATAQIKGENQWRNRVVSKTFDCGPARIKREQLGSMVSLATESAERMTLYTHSFQPQVKGSFSAPIILILAMGIFVHPLLAGLVLACLPLIPLGIVGFVRFFRKVSSGSSRARSSLAAAYLDALGGLTTLQLLGAGPRVADTLEAVGEQNRQATMRLLRSNQLVILVLDAVFSLFTVTVTAALLVHFAWRGDITPGQALTGLGLALLLLEPIDHFGAFFYIAMAGRGAQRRIRAFLAGGNPEPGGAPASTLGTEARGVGTPAEPGVVELSQVGFGYGGKPVFSDLNLRIYSGERVAIVGASGQGKTTLLNLMKGFLRPQSGRILVNGQAADLTTQSALVSQNTWLFTGTVRENLVAVAPGEPPSEDELWDALEKAHINQEIREMPLGLDTPLGENGTGLSSGQKQRLSLARALISGRKILLLDEVTSQVDLESEREILAALRGLGREYTLIMVTHRSRVTELAQRVLHVAAGEVTE</sequence>
<organism evidence="10 11">
    <name type="scientific">Mobiluncus mulieris ATCC 35239</name>
    <dbReference type="NCBI Taxonomy" id="871571"/>
    <lineage>
        <taxon>Bacteria</taxon>
        <taxon>Bacillati</taxon>
        <taxon>Actinomycetota</taxon>
        <taxon>Actinomycetes</taxon>
        <taxon>Actinomycetales</taxon>
        <taxon>Actinomycetaceae</taxon>
        <taxon>Mobiluncus</taxon>
    </lineage>
</organism>
<dbReference type="GO" id="GO:0140359">
    <property type="term" value="F:ABC-type transporter activity"/>
    <property type="evidence" value="ECO:0007669"/>
    <property type="project" value="InterPro"/>
</dbReference>
<evidence type="ECO:0000256" key="2">
    <source>
        <dbReference type="ARBA" id="ARBA00022692"/>
    </source>
</evidence>
<comment type="caution">
    <text evidence="10">The sequence shown here is derived from an EMBL/GenBank/DDBJ whole genome shotgun (WGS) entry which is preliminary data.</text>
</comment>
<dbReference type="PANTHER" id="PTHR24221:SF590">
    <property type="entry name" value="COMPONENT LINKED WITH THE ASSEMBLY OF CYTOCHROME' TRANSPORT TRANSMEMBRANE ATP-BINDING PROTEIN ABC TRANSPORTER CYDD-RELATED"/>
    <property type="match status" value="1"/>
</dbReference>
<evidence type="ECO:0000256" key="4">
    <source>
        <dbReference type="ARBA" id="ARBA00022840"/>
    </source>
</evidence>
<evidence type="ECO:0000256" key="3">
    <source>
        <dbReference type="ARBA" id="ARBA00022741"/>
    </source>
</evidence>
<dbReference type="InterPro" id="IPR003593">
    <property type="entry name" value="AAA+_ATPase"/>
</dbReference>
<dbReference type="InterPro" id="IPR003439">
    <property type="entry name" value="ABC_transporter-like_ATP-bd"/>
</dbReference>
<keyword evidence="2 7" id="KW-0812">Transmembrane</keyword>
<dbReference type="SUPFAM" id="SSF52540">
    <property type="entry name" value="P-loop containing nucleoside triphosphate hydrolases"/>
    <property type="match status" value="1"/>
</dbReference>
<keyword evidence="5 7" id="KW-1133">Transmembrane helix</keyword>
<evidence type="ECO:0000313" key="11">
    <source>
        <dbReference type="Proteomes" id="UP000003045"/>
    </source>
</evidence>
<dbReference type="InterPro" id="IPR039421">
    <property type="entry name" value="Type_1_exporter"/>
</dbReference>
<accession>E0QQL6</accession>
<dbReference type="PANTHER" id="PTHR24221">
    <property type="entry name" value="ATP-BINDING CASSETTE SUB-FAMILY B"/>
    <property type="match status" value="1"/>
</dbReference>
<dbReference type="GO" id="GO:0005886">
    <property type="term" value="C:plasma membrane"/>
    <property type="evidence" value="ECO:0007669"/>
    <property type="project" value="UniProtKB-SubCell"/>
</dbReference>
<dbReference type="InterPro" id="IPR027417">
    <property type="entry name" value="P-loop_NTPase"/>
</dbReference>
<dbReference type="PROSITE" id="PS00211">
    <property type="entry name" value="ABC_TRANSPORTER_1"/>
    <property type="match status" value="1"/>
</dbReference>
<keyword evidence="6 7" id="KW-0472">Membrane</keyword>
<dbReference type="SUPFAM" id="SSF90123">
    <property type="entry name" value="ABC transporter transmembrane region"/>
    <property type="match status" value="1"/>
</dbReference>
<dbReference type="HOGENOM" id="CLU_000604_84_9_11"/>
<dbReference type="InterPro" id="IPR017871">
    <property type="entry name" value="ABC_transporter-like_CS"/>
</dbReference>
<dbReference type="InterPro" id="IPR011527">
    <property type="entry name" value="ABC1_TM_dom"/>
</dbReference>
<dbReference type="PROSITE" id="PS50929">
    <property type="entry name" value="ABC_TM1F"/>
    <property type="match status" value="1"/>
</dbReference>
<dbReference type="EMBL" id="AEET01000029">
    <property type="protein sequence ID" value="EFM46189.1"/>
    <property type="molecule type" value="Genomic_DNA"/>
</dbReference>
<evidence type="ECO:0000259" key="9">
    <source>
        <dbReference type="PROSITE" id="PS50929"/>
    </source>
</evidence>
<evidence type="ECO:0000259" key="8">
    <source>
        <dbReference type="PROSITE" id="PS50893"/>
    </source>
</evidence>
<feature type="transmembrane region" description="Helical" evidence="7">
    <location>
        <begin position="119"/>
        <end position="138"/>
    </location>
</feature>
<dbReference type="Proteomes" id="UP000003045">
    <property type="component" value="Unassembled WGS sequence"/>
</dbReference>
<dbReference type="InterPro" id="IPR036640">
    <property type="entry name" value="ABC1_TM_sf"/>
</dbReference>
<feature type="domain" description="ABC transmembrane type-1" evidence="9">
    <location>
        <begin position="43"/>
        <end position="366"/>
    </location>
</feature>
<feature type="transmembrane region" description="Helical" evidence="7">
    <location>
        <begin position="202"/>
        <end position="219"/>
    </location>
</feature>
<feature type="transmembrane region" description="Helical" evidence="7">
    <location>
        <begin position="225"/>
        <end position="244"/>
    </location>
</feature>
<dbReference type="PROSITE" id="PS50893">
    <property type="entry name" value="ABC_TRANSPORTER_2"/>
    <property type="match status" value="1"/>
</dbReference>
<name>E0QQL6_9ACTO</name>
<dbReference type="GO" id="GO:0016887">
    <property type="term" value="F:ATP hydrolysis activity"/>
    <property type="evidence" value="ECO:0007669"/>
    <property type="project" value="InterPro"/>
</dbReference>
<feature type="transmembrane region" description="Helical" evidence="7">
    <location>
        <begin position="43"/>
        <end position="67"/>
    </location>
</feature>
<dbReference type="Pfam" id="PF00664">
    <property type="entry name" value="ABC_membrane"/>
    <property type="match status" value="1"/>
</dbReference>
<dbReference type="Gene3D" id="1.20.1560.10">
    <property type="entry name" value="ABC transporter type 1, transmembrane domain"/>
    <property type="match status" value="1"/>
</dbReference>
<evidence type="ECO:0000256" key="6">
    <source>
        <dbReference type="ARBA" id="ARBA00023136"/>
    </source>
</evidence>
<dbReference type="AlphaFoldDB" id="E0QQL6"/>